<dbReference type="SMART" id="SM01021">
    <property type="entry name" value="Bac_rhodopsin"/>
    <property type="match status" value="1"/>
</dbReference>
<feature type="transmembrane region" description="Helical" evidence="11">
    <location>
        <begin position="94"/>
        <end position="112"/>
    </location>
</feature>
<dbReference type="OrthoDB" id="186433at2157"/>
<evidence type="ECO:0000256" key="8">
    <source>
        <dbReference type="ARBA" id="ARBA00022991"/>
    </source>
</evidence>
<keyword evidence="5 11" id="KW-0812">Transmembrane</keyword>
<dbReference type="PANTHER" id="PTHR28286">
    <property type="match status" value="1"/>
</dbReference>
<keyword evidence="4" id="KW-0716">Sensory transduction</keyword>
<dbReference type="GeneID" id="60586831"/>
<accession>A0A7T3FYM9</accession>
<sequence length="257" mass="27917">MPETMTQALQMSTLGVEGEGIWLALGTIGMLLGMVYFMAKGWDVQDPEEEEFYVITILIAGIAAASYLSMFFGFGLTEVELVDGTVLDIYWARYADWLFTTPLLLLDIGLLAGASRRDLATLVTIDAFMIVTGLAATLMKIPVARYAFWTISTIAMLFVLYYLVVTVGEAAADADEDTQSTFNVLRNIILVAWAIYPVAWLVGTEGLGLVGLYGETLLFMILDLFAKIGFGFILLRSRAIVGGDSAPTPSAEEATAD</sequence>
<evidence type="ECO:0000256" key="1">
    <source>
        <dbReference type="ARBA" id="ARBA00004141"/>
    </source>
</evidence>
<dbReference type="PANTHER" id="PTHR28286:SF2">
    <property type="entry name" value="BACTERIORHODOPSIN _OPSIN, NOPA (EUROFUNG)"/>
    <property type="match status" value="1"/>
</dbReference>
<evidence type="ECO:0000256" key="3">
    <source>
        <dbReference type="ARBA" id="ARBA00022543"/>
    </source>
</evidence>
<evidence type="ECO:0000256" key="2">
    <source>
        <dbReference type="ARBA" id="ARBA00008130"/>
    </source>
</evidence>
<keyword evidence="13" id="KW-1185">Reference proteome</keyword>
<keyword evidence="7 11" id="KW-1133">Transmembrane helix</keyword>
<dbReference type="InterPro" id="IPR018229">
    <property type="entry name" value="Rhodopsin_retinal_BS"/>
</dbReference>
<evidence type="ECO:0000256" key="11">
    <source>
        <dbReference type="SAM" id="Phobius"/>
    </source>
</evidence>
<feature type="transmembrane region" description="Helical" evidence="11">
    <location>
        <begin position="119"/>
        <end position="141"/>
    </location>
</feature>
<protein>
    <submittedName>
        <fullName evidence="12">Bacteriorhodopsin</fullName>
    </submittedName>
</protein>
<keyword evidence="10" id="KW-0675">Receptor</keyword>
<proteinExistence type="inferred from homology"/>
<dbReference type="AlphaFoldDB" id="A0A7T3FYM9"/>
<feature type="transmembrane region" description="Helical" evidence="11">
    <location>
        <begin position="51"/>
        <end position="74"/>
    </location>
</feature>
<dbReference type="PROSITE" id="PS00950">
    <property type="entry name" value="BACTERIAL_OPSIN_1"/>
    <property type="match status" value="1"/>
</dbReference>
<dbReference type="SUPFAM" id="SSF81321">
    <property type="entry name" value="Family A G protein-coupled receptor-like"/>
    <property type="match status" value="1"/>
</dbReference>
<comment type="similarity">
    <text evidence="2">Belongs to the archaeal/bacterial/fungal opsin family.</text>
</comment>
<name>A0A7T3FYM9_9EURY</name>
<evidence type="ECO:0000256" key="9">
    <source>
        <dbReference type="ARBA" id="ARBA00023136"/>
    </source>
</evidence>
<feature type="transmembrane region" description="Helical" evidence="11">
    <location>
        <begin position="20"/>
        <end position="39"/>
    </location>
</feature>
<organism evidence="12 13">
    <name type="scientific">Halosimplex litoreum</name>
    <dbReference type="NCBI Taxonomy" id="1198301"/>
    <lineage>
        <taxon>Archaea</taxon>
        <taxon>Methanobacteriati</taxon>
        <taxon>Methanobacteriota</taxon>
        <taxon>Stenosarchaea group</taxon>
        <taxon>Halobacteria</taxon>
        <taxon>Halobacteriales</taxon>
        <taxon>Haloarculaceae</taxon>
        <taxon>Halosimplex</taxon>
    </lineage>
</organism>
<evidence type="ECO:0000313" key="12">
    <source>
        <dbReference type="EMBL" id="QPV63061.1"/>
    </source>
</evidence>
<dbReference type="Gene3D" id="1.20.1070.10">
    <property type="entry name" value="Rhodopsin 7-helix transmembrane proteins"/>
    <property type="match status" value="1"/>
</dbReference>
<feature type="transmembrane region" description="Helical" evidence="11">
    <location>
        <begin position="217"/>
        <end position="235"/>
    </location>
</feature>
<dbReference type="EMBL" id="CP065856">
    <property type="protein sequence ID" value="QPV63061.1"/>
    <property type="molecule type" value="Genomic_DNA"/>
</dbReference>
<keyword evidence="3" id="KW-0600">Photoreceptor protein</keyword>
<evidence type="ECO:0000313" key="13">
    <source>
        <dbReference type="Proteomes" id="UP000595001"/>
    </source>
</evidence>
<dbReference type="Proteomes" id="UP000595001">
    <property type="component" value="Chromosome"/>
</dbReference>
<dbReference type="KEGG" id="hlt:I7X12_00020"/>
<dbReference type="InterPro" id="IPR001425">
    <property type="entry name" value="Arc/bac/fun_rhodopsins"/>
</dbReference>
<keyword evidence="9 11" id="KW-0472">Membrane</keyword>
<dbReference type="GO" id="GO:0005216">
    <property type="term" value="F:monoatomic ion channel activity"/>
    <property type="evidence" value="ECO:0007669"/>
    <property type="project" value="InterPro"/>
</dbReference>
<dbReference type="GO" id="GO:0009881">
    <property type="term" value="F:photoreceptor activity"/>
    <property type="evidence" value="ECO:0007669"/>
    <property type="project" value="UniProtKB-KW"/>
</dbReference>
<comment type="subcellular location">
    <subcellularLocation>
        <location evidence="1">Membrane</location>
        <topology evidence="1">Multi-pass membrane protein</topology>
    </subcellularLocation>
</comment>
<evidence type="ECO:0000256" key="10">
    <source>
        <dbReference type="ARBA" id="ARBA00023170"/>
    </source>
</evidence>
<evidence type="ECO:0000256" key="4">
    <source>
        <dbReference type="ARBA" id="ARBA00022606"/>
    </source>
</evidence>
<gene>
    <name evidence="12" type="ORF">I7X12_00020</name>
</gene>
<dbReference type="CDD" id="cd15244">
    <property type="entry name" value="7tm_bacteriorhodopsin"/>
    <property type="match status" value="1"/>
</dbReference>
<dbReference type="RefSeq" id="WP_198061855.1">
    <property type="nucleotide sequence ID" value="NZ_CP065856.1"/>
</dbReference>
<dbReference type="GO" id="GO:0007602">
    <property type="term" value="P:phototransduction"/>
    <property type="evidence" value="ECO:0007669"/>
    <property type="project" value="UniProtKB-KW"/>
</dbReference>
<reference evidence="12 13" key="1">
    <citation type="submission" date="2020-12" db="EMBL/GenBank/DDBJ databases">
        <title>Halosimplex halophilum sp. nov. and Halosimplex salinum sp. nov., two new members of the genus Halosimplex.</title>
        <authorList>
            <person name="Cui H.L."/>
        </authorList>
    </citation>
    <scope>NUCLEOTIDE SEQUENCE [LARGE SCALE GENOMIC DNA]</scope>
    <source>
        <strain evidence="12 13">YGH94</strain>
    </source>
</reference>
<feature type="transmembrane region" description="Helical" evidence="11">
    <location>
        <begin position="147"/>
        <end position="172"/>
    </location>
</feature>
<keyword evidence="8" id="KW-0157">Chromophore</keyword>
<dbReference type="GO" id="GO:0016020">
    <property type="term" value="C:membrane"/>
    <property type="evidence" value="ECO:0007669"/>
    <property type="project" value="UniProtKB-SubCell"/>
</dbReference>
<evidence type="ECO:0000256" key="6">
    <source>
        <dbReference type="ARBA" id="ARBA00022925"/>
    </source>
</evidence>
<evidence type="ECO:0000256" key="5">
    <source>
        <dbReference type="ARBA" id="ARBA00022692"/>
    </source>
</evidence>
<dbReference type="PRINTS" id="PR00251">
    <property type="entry name" value="BACTRLOPSIN"/>
</dbReference>
<feature type="transmembrane region" description="Helical" evidence="11">
    <location>
        <begin position="184"/>
        <end position="202"/>
    </location>
</feature>
<evidence type="ECO:0000256" key="7">
    <source>
        <dbReference type="ARBA" id="ARBA00022989"/>
    </source>
</evidence>
<dbReference type="Pfam" id="PF01036">
    <property type="entry name" value="Bac_rhodopsin"/>
    <property type="match status" value="1"/>
</dbReference>
<keyword evidence="6" id="KW-0681">Retinal protein</keyword>